<dbReference type="AlphaFoldDB" id="A0AAW8F4G6"/>
<comment type="caution">
    <text evidence="1">The sequence shown here is derived from an EMBL/GenBank/DDBJ whole genome shotgun (WGS) entry which is preliminary data.</text>
</comment>
<protein>
    <submittedName>
        <fullName evidence="1">Membrane protein</fullName>
    </submittedName>
</protein>
<evidence type="ECO:0000313" key="1">
    <source>
        <dbReference type="EMBL" id="MDQ0904694.1"/>
    </source>
</evidence>
<sequence length="52" mass="5082">MSMHDLLFLLLTLAVLGMAAVLAGVIGFGAARWAGCPSPTLSSAGPSSAPGP</sequence>
<dbReference type="Proteomes" id="UP001234216">
    <property type="component" value="Unassembled WGS sequence"/>
</dbReference>
<reference evidence="1" key="1">
    <citation type="submission" date="2023-07" db="EMBL/GenBank/DDBJ databases">
        <title>Comparative genomics of wheat-associated soil bacteria to identify genetic determinants of phenazine resistance.</title>
        <authorList>
            <person name="Mouncey N."/>
        </authorList>
    </citation>
    <scope>NUCLEOTIDE SEQUENCE</scope>
    <source>
        <strain evidence="1">V4I22</strain>
    </source>
</reference>
<proteinExistence type="predicted"/>
<dbReference type="EMBL" id="JAUSZV010000004">
    <property type="protein sequence ID" value="MDQ0904694.1"/>
    <property type="molecule type" value="Genomic_DNA"/>
</dbReference>
<gene>
    <name evidence="1" type="ORF">QFZ22_000679</name>
</gene>
<name>A0AAW8F4G6_9ACTN</name>
<dbReference type="RefSeq" id="WP_306972263.1">
    <property type="nucleotide sequence ID" value="NZ_JAUSZV010000004.1"/>
</dbReference>
<accession>A0AAW8F4G6</accession>
<organism evidence="1 2">
    <name type="scientific">Streptomyces canus</name>
    <dbReference type="NCBI Taxonomy" id="58343"/>
    <lineage>
        <taxon>Bacteria</taxon>
        <taxon>Bacillati</taxon>
        <taxon>Actinomycetota</taxon>
        <taxon>Actinomycetes</taxon>
        <taxon>Kitasatosporales</taxon>
        <taxon>Streptomycetaceae</taxon>
        <taxon>Streptomyces</taxon>
        <taxon>Streptomyces aurantiacus group</taxon>
    </lineage>
</organism>
<evidence type="ECO:0000313" key="2">
    <source>
        <dbReference type="Proteomes" id="UP001234216"/>
    </source>
</evidence>